<evidence type="ECO:0000313" key="5">
    <source>
        <dbReference type="Proteomes" id="UP000623129"/>
    </source>
</evidence>
<proteinExistence type="inferred from homology"/>
<accession>A0A833VK50</accession>
<dbReference type="GO" id="GO:0045454">
    <property type="term" value="P:cell redox homeostasis"/>
    <property type="evidence" value="ECO:0007669"/>
    <property type="project" value="TreeGrafter"/>
</dbReference>
<keyword evidence="5" id="KW-1185">Reference proteome</keyword>
<organism evidence="4 5">
    <name type="scientific">Carex littledalei</name>
    <dbReference type="NCBI Taxonomy" id="544730"/>
    <lineage>
        <taxon>Eukaryota</taxon>
        <taxon>Viridiplantae</taxon>
        <taxon>Streptophyta</taxon>
        <taxon>Embryophyta</taxon>
        <taxon>Tracheophyta</taxon>
        <taxon>Spermatophyta</taxon>
        <taxon>Magnoliopsida</taxon>
        <taxon>Liliopsida</taxon>
        <taxon>Poales</taxon>
        <taxon>Cyperaceae</taxon>
        <taxon>Cyperoideae</taxon>
        <taxon>Cariceae</taxon>
        <taxon>Carex</taxon>
        <taxon>Carex subgen. Euthyceras</taxon>
    </lineage>
</organism>
<evidence type="ECO:0000313" key="4">
    <source>
        <dbReference type="EMBL" id="KAF3326368.1"/>
    </source>
</evidence>
<dbReference type="SUPFAM" id="SSF52833">
    <property type="entry name" value="Thioredoxin-like"/>
    <property type="match status" value="1"/>
</dbReference>
<gene>
    <name evidence="4" type="ORF">FCM35_KLT07998</name>
</gene>
<comment type="caution">
    <text evidence="4">The sequence shown here is derived from an EMBL/GenBank/DDBJ whole genome shotgun (WGS) entry which is preliminary data.</text>
</comment>
<dbReference type="Proteomes" id="UP000623129">
    <property type="component" value="Unassembled WGS sequence"/>
</dbReference>
<evidence type="ECO:0000259" key="3">
    <source>
        <dbReference type="Pfam" id="PF00085"/>
    </source>
</evidence>
<dbReference type="Pfam" id="PF00085">
    <property type="entry name" value="Thioredoxin"/>
    <property type="match status" value="1"/>
</dbReference>
<dbReference type="OrthoDB" id="2121326at2759"/>
<dbReference type="AlphaFoldDB" id="A0A833VK50"/>
<dbReference type="EMBL" id="SWLB01000018">
    <property type="protein sequence ID" value="KAF3326368.1"/>
    <property type="molecule type" value="Genomic_DNA"/>
</dbReference>
<name>A0A833VK50_9POAL</name>
<protein>
    <submittedName>
        <fullName evidence="4">Thioredoxin-like 1-2</fullName>
    </submittedName>
</protein>
<dbReference type="InterPro" id="IPR036249">
    <property type="entry name" value="Thioredoxin-like_sf"/>
</dbReference>
<dbReference type="InterPro" id="IPR013766">
    <property type="entry name" value="Thioredoxin_domain"/>
</dbReference>
<dbReference type="CDD" id="cd02947">
    <property type="entry name" value="TRX_family"/>
    <property type="match status" value="1"/>
</dbReference>
<feature type="domain" description="Thioredoxin" evidence="3">
    <location>
        <begin position="96"/>
        <end position="185"/>
    </location>
</feature>
<evidence type="ECO:0000256" key="2">
    <source>
        <dbReference type="ARBA" id="ARBA00023284"/>
    </source>
</evidence>
<dbReference type="Gene3D" id="3.40.30.10">
    <property type="entry name" value="Glutaredoxin"/>
    <property type="match status" value="1"/>
</dbReference>
<dbReference type="PANTHER" id="PTHR43601">
    <property type="entry name" value="THIOREDOXIN, MITOCHONDRIAL"/>
    <property type="match status" value="1"/>
</dbReference>
<keyword evidence="2" id="KW-0676">Redox-active center</keyword>
<reference evidence="4" key="1">
    <citation type="submission" date="2020-01" db="EMBL/GenBank/DDBJ databases">
        <title>Genome sequence of Kobresia littledalei, the first chromosome-level genome in the family Cyperaceae.</title>
        <authorList>
            <person name="Qu G."/>
        </authorList>
    </citation>
    <scope>NUCLEOTIDE SEQUENCE</scope>
    <source>
        <strain evidence="4">C.B.Clarke</strain>
        <tissue evidence="4">Leaf</tissue>
    </source>
</reference>
<dbReference type="GO" id="GO:0009507">
    <property type="term" value="C:chloroplast"/>
    <property type="evidence" value="ECO:0007669"/>
    <property type="project" value="TreeGrafter"/>
</dbReference>
<sequence>MAISLRNGSHFSGIKEFARENYFFGPSSIAVGQANELNFRTKRIELKMQIRSTGWELRCNSNDSDHVENRGKGTPCWWEMAHDNYREILCADDLAESLKNAGDKLVVLHFYSPSCCGCRTLHPKVFQIAETHQEAIFLKVNQQVHKSLCDTLMVHVLPFFQFYRGAQGRIHSFSCTLATINKLKDALKKHGIKESDLGPSKGSEEEWIRPPTWLLVLHEGLTLVPFIL</sequence>
<comment type="similarity">
    <text evidence="1">Belongs to the thioredoxin family.</text>
</comment>
<dbReference type="PANTHER" id="PTHR43601:SF35">
    <property type="entry name" value="THIOREDOXIN DOMAIN-CONTAINING PROTEIN"/>
    <property type="match status" value="1"/>
</dbReference>
<evidence type="ECO:0000256" key="1">
    <source>
        <dbReference type="ARBA" id="ARBA00008987"/>
    </source>
</evidence>